<feature type="active site" description="Charge relay system" evidence="2">
    <location>
        <position position="400"/>
    </location>
</feature>
<protein>
    <submittedName>
        <fullName evidence="4">Anon-23da protein</fullName>
    </submittedName>
</protein>
<evidence type="ECO:0000313" key="4">
    <source>
        <dbReference type="EMBL" id="KGB74404.1"/>
    </source>
</evidence>
<feature type="transmembrane region" description="Helical" evidence="3">
    <location>
        <begin position="12"/>
        <end position="33"/>
    </location>
</feature>
<dbReference type="FunFam" id="3.40.50.1820:FF:000217">
    <property type="entry name" value="Unplaced genomic scaffold supercont2.4, whole genome shotgun sequence"/>
    <property type="match status" value="1"/>
</dbReference>
<feature type="active site" description="Charge relay system" evidence="2">
    <location>
        <position position="371"/>
    </location>
</feature>
<proteinExistence type="inferred from homology"/>
<dbReference type="GO" id="GO:0051793">
    <property type="term" value="P:medium-chain fatty acid catabolic process"/>
    <property type="evidence" value="ECO:0007669"/>
    <property type="project" value="TreeGrafter"/>
</dbReference>
<dbReference type="RefSeq" id="XP_062880403.1">
    <property type="nucleotide sequence ID" value="XM_063024333.1"/>
</dbReference>
<dbReference type="SUPFAM" id="SSF53474">
    <property type="entry name" value="alpha/beta-Hydrolases"/>
    <property type="match status" value="1"/>
</dbReference>
<dbReference type="GO" id="GO:0051792">
    <property type="term" value="P:medium-chain fatty acid biosynthetic process"/>
    <property type="evidence" value="ECO:0007669"/>
    <property type="project" value="TreeGrafter"/>
</dbReference>
<gene>
    <name evidence="4" type="ORF">CNBG_0242</name>
</gene>
<dbReference type="OrthoDB" id="5954035at2759"/>
<evidence type="ECO:0000256" key="3">
    <source>
        <dbReference type="SAM" id="Phobius"/>
    </source>
</evidence>
<dbReference type="PANTHER" id="PTHR10794">
    <property type="entry name" value="ABHYDROLASE DOMAIN-CONTAINING PROTEIN"/>
    <property type="match status" value="1"/>
</dbReference>
<dbReference type="AlphaFoldDB" id="A0A095C3I9"/>
<evidence type="ECO:0000256" key="1">
    <source>
        <dbReference type="ARBA" id="ARBA00010884"/>
    </source>
</evidence>
<dbReference type="InterPro" id="IPR012020">
    <property type="entry name" value="ABHD4"/>
</dbReference>
<reference evidence="4 5" key="2">
    <citation type="journal article" date="2018" name="Proc. Natl. Acad. Sci.">
        <title>RNAi is a critical determinant of centromere evolution in closely related fungi.</title>
        <authorList>
            <person name="Yadav V."/>
            <person name="Sun S."/>
            <person name="Billmyre R.B."/>
            <person name="Thimmappa B.C."/>
            <person name="Shea T."/>
            <person name="Lintner R."/>
            <person name="Bakkeren G."/>
            <person name="Cuomo C.A."/>
            <person name="Heitman J."/>
            <person name="Sanyal K."/>
        </authorList>
    </citation>
    <scope>NUCLEOTIDE SEQUENCE [LARGE SCALE GENOMIC DNA]</scope>
    <source>
        <strain evidence="4 5">R265</strain>
    </source>
</reference>
<dbReference type="HOGENOM" id="CLU_032487_1_1_1"/>
<keyword evidence="3" id="KW-1133">Transmembrane helix</keyword>
<dbReference type="InterPro" id="IPR029058">
    <property type="entry name" value="AB_hydrolase_fold"/>
</dbReference>
<dbReference type="EMBL" id="CP025762">
    <property type="protein sequence ID" value="KGB74404.1"/>
    <property type="molecule type" value="Genomic_DNA"/>
</dbReference>
<comment type="similarity">
    <text evidence="1">Belongs to the AB hydrolase superfamily. AB hydrolase 4 family.</text>
</comment>
<feature type="active site" description="Charge relay system" evidence="2">
    <location>
        <position position="221"/>
    </location>
</feature>
<reference evidence="4 5" key="1">
    <citation type="journal article" date="2011" name="MBio">
        <title>Genome variation in Cryptococcus gattii, an emerging pathogen of immunocompetent hosts.</title>
        <authorList>
            <person name="D'Souza C.A."/>
            <person name="Kronstad J.W."/>
            <person name="Taylor G."/>
            <person name="Warren R."/>
            <person name="Yuen M."/>
            <person name="Hu G."/>
            <person name="Jung W.H."/>
            <person name="Sham A."/>
            <person name="Kidd S.E."/>
            <person name="Tangen K."/>
            <person name="Lee N."/>
            <person name="Zeilmaker T."/>
            <person name="Sawkins J."/>
            <person name="McVicker G."/>
            <person name="Shah S."/>
            <person name="Gnerre S."/>
            <person name="Griggs A."/>
            <person name="Zeng Q."/>
            <person name="Bartlett K."/>
            <person name="Li W."/>
            <person name="Wang X."/>
            <person name="Heitman J."/>
            <person name="Stajich J.E."/>
            <person name="Fraser J.A."/>
            <person name="Meyer W."/>
            <person name="Carter D."/>
            <person name="Schein J."/>
            <person name="Krzywinski M."/>
            <person name="Kwon-Chung K.J."/>
            <person name="Varma A."/>
            <person name="Wang J."/>
            <person name="Brunham R."/>
            <person name="Fyfe M."/>
            <person name="Ouellette B.F."/>
            <person name="Siddiqui A."/>
            <person name="Marra M."/>
            <person name="Jones S."/>
            <person name="Holt R."/>
            <person name="Birren B.W."/>
            <person name="Galagan J.E."/>
            <person name="Cuomo C.A."/>
        </authorList>
    </citation>
    <scope>NUCLEOTIDE SEQUENCE [LARGE SCALE GENOMIC DNA]</scope>
    <source>
        <strain evidence="4 5">R265</strain>
    </source>
</reference>
<dbReference type="GeneID" id="88176487"/>
<keyword evidence="3" id="KW-0472">Membrane</keyword>
<organism evidence="4 5">
    <name type="scientific">Cryptococcus deuterogattii (strain R265)</name>
    <name type="common">Cryptococcus gattii VGII (strain R265)</name>
    <dbReference type="NCBI Taxonomy" id="294750"/>
    <lineage>
        <taxon>Eukaryota</taxon>
        <taxon>Fungi</taxon>
        <taxon>Dikarya</taxon>
        <taxon>Basidiomycota</taxon>
        <taxon>Agaricomycotina</taxon>
        <taxon>Tremellomycetes</taxon>
        <taxon>Tremellales</taxon>
        <taxon>Cryptococcaceae</taxon>
        <taxon>Cryptococcus</taxon>
        <taxon>Cryptococcus gattii species complex</taxon>
    </lineage>
</organism>
<dbReference type="InterPro" id="IPR050960">
    <property type="entry name" value="AB_hydrolase_4_sf"/>
</dbReference>
<dbReference type="STRING" id="294750.A0A095C3I9"/>
<dbReference type="Proteomes" id="UP000029445">
    <property type="component" value="Chromosome 4"/>
</dbReference>
<dbReference type="GO" id="GO:0008126">
    <property type="term" value="F:acetylesterase activity"/>
    <property type="evidence" value="ECO:0007669"/>
    <property type="project" value="TreeGrafter"/>
</dbReference>
<dbReference type="PANTHER" id="PTHR10794:SF63">
    <property type="entry name" value="ALPHA_BETA HYDROLASE 1, ISOFORM A"/>
    <property type="match status" value="1"/>
</dbReference>
<evidence type="ECO:0000256" key="2">
    <source>
        <dbReference type="PIRSR" id="PIRSR005211-1"/>
    </source>
</evidence>
<dbReference type="GO" id="GO:0047372">
    <property type="term" value="F:monoacylglycerol lipase activity"/>
    <property type="evidence" value="ECO:0007669"/>
    <property type="project" value="TreeGrafter"/>
</dbReference>
<dbReference type="Gene3D" id="3.40.50.1820">
    <property type="entry name" value="alpha/beta hydrolase"/>
    <property type="match status" value="1"/>
</dbReference>
<dbReference type="OMA" id="MMTTSWG"/>
<accession>A0A095C3I9</accession>
<keyword evidence="3" id="KW-0812">Transmembrane</keyword>
<dbReference type="KEGG" id="cdeu:CNBG_0242"/>
<evidence type="ECO:0000313" key="5">
    <source>
        <dbReference type="Proteomes" id="UP000029445"/>
    </source>
</evidence>
<dbReference type="PIRSF" id="PIRSF005211">
    <property type="entry name" value="Ab_hydro_YheT"/>
    <property type="match status" value="1"/>
</dbReference>
<keyword evidence="5" id="KW-1185">Reference proteome</keyword>
<sequence length="480" mass="52463">MDPAFHAPFSLSALYQTLPFGTCCALFILWAVYHILSRRYAPITITGPTRREEVGAHGETTEELVRKWCKSLKEGFTASWWLPIGHAQTIYSALADFSMDDHVTYQRQLLRLPDGGTIGVDVYPPLATKLADNAPVIIVNHGLTGGSHESYVRNLVVWLTKPITEGGLGGRAAVVNFRGCAATPLTSPHLYCSGNTIDNHTATTYLASLFPDAPLLGVGFSLGAAVMTRYLGEQGDKSRLRAAVVLYCPLELKAMSAKLDSAHLFPRLYSLTMARKILKSISPHLLPHSPLSSPSSPLHVNIPEILSLSSSVKYKWTLRASKVTELVVTKVGGSAPCFPFEGMDQFLEWACPSGWIGRIKRPTLAISALDDPIVSGDCLPYSAVRASSHMILAGVAQGGHLGSFDSPFPFGPDRHRRWHVRPTIEFLRGVIEDLPKSASEQELGRVHVETREEGWSWVGEVGWKVVGEEKECGWVGNGDL</sequence>
<name>A0A095C3I9_CRYD2</name>
<dbReference type="VEuPathDB" id="FungiDB:CNBG_0242"/>